<organism evidence="2 3">
    <name type="scientific">Jimgerdemannia flammicorona</name>
    <dbReference type="NCBI Taxonomy" id="994334"/>
    <lineage>
        <taxon>Eukaryota</taxon>
        <taxon>Fungi</taxon>
        <taxon>Fungi incertae sedis</taxon>
        <taxon>Mucoromycota</taxon>
        <taxon>Mucoromycotina</taxon>
        <taxon>Endogonomycetes</taxon>
        <taxon>Endogonales</taxon>
        <taxon>Endogonaceae</taxon>
        <taxon>Jimgerdemannia</taxon>
    </lineage>
</organism>
<keyword evidence="1" id="KW-0472">Membrane</keyword>
<comment type="caution">
    <text evidence="2">The sequence shown here is derived from an EMBL/GenBank/DDBJ whole genome shotgun (WGS) entry which is preliminary data.</text>
</comment>
<dbReference type="Proteomes" id="UP000274822">
    <property type="component" value="Unassembled WGS sequence"/>
</dbReference>
<evidence type="ECO:0000313" key="2">
    <source>
        <dbReference type="EMBL" id="RUS32557.1"/>
    </source>
</evidence>
<proteinExistence type="predicted"/>
<dbReference type="EMBL" id="RBNJ01001970">
    <property type="protein sequence ID" value="RUS32557.1"/>
    <property type="molecule type" value="Genomic_DNA"/>
</dbReference>
<sequence length="427" mass="48135">MRVQIVASERHTAADATDKYTSWEFDGEPPSWLSKAIKEYESSTSEVEMRAINWKIVNASDRNYLLTFLTEDEFLSLNSIFGSVINGWKILAPAAERCLQTLAKLNNSQLQSIGRIVLIEGVRGAVKQTLHLVGNAMASEEPSLDDDDSDNDGKNATSVDLLKEEDCNHTDVCYIFNLLRYCCEMLDKGIPQRNNSERDIDIVIMAHIFSCLDNIIDKHYGEIVSRASRNRRTLAIGASKNAEGYHVDWLFTRHDLSKDSVWGREFSLCERAGSTVENRQKISSDTTKVQKTLRDMHQSLYDAITEAGNGALSKSVSNQTTKLLMPGFISSYFFVRILLVLYVGAGFYASLDLAEFDIPTTTKEIENILKVARIMLQIKKIMVSTVARFRKMKERATQEKFGGENVVIHGRQPEPVTPEKKKIVTSR</sequence>
<protein>
    <submittedName>
        <fullName evidence="2">Uncharacterized protein</fullName>
    </submittedName>
</protein>
<accession>A0A433QS34</accession>
<feature type="transmembrane region" description="Helical" evidence="1">
    <location>
        <begin position="323"/>
        <end position="343"/>
    </location>
</feature>
<gene>
    <name evidence="2" type="ORF">BC938DRAFT_475078</name>
</gene>
<name>A0A433QS34_9FUNG</name>
<evidence type="ECO:0000313" key="3">
    <source>
        <dbReference type="Proteomes" id="UP000274822"/>
    </source>
</evidence>
<keyword evidence="1" id="KW-0812">Transmembrane</keyword>
<evidence type="ECO:0000256" key="1">
    <source>
        <dbReference type="SAM" id="Phobius"/>
    </source>
</evidence>
<reference evidence="2 3" key="1">
    <citation type="journal article" date="2018" name="New Phytol.">
        <title>Phylogenomics of Endogonaceae and evolution of mycorrhizas within Mucoromycota.</title>
        <authorList>
            <person name="Chang Y."/>
            <person name="Desiro A."/>
            <person name="Na H."/>
            <person name="Sandor L."/>
            <person name="Lipzen A."/>
            <person name="Clum A."/>
            <person name="Barry K."/>
            <person name="Grigoriev I.V."/>
            <person name="Martin F.M."/>
            <person name="Stajich J.E."/>
            <person name="Smith M.E."/>
            <person name="Bonito G."/>
            <person name="Spatafora J.W."/>
        </authorList>
    </citation>
    <scope>NUCLEOTIDE SEQUENCE [LARGE SCALE GENOMIC DNA]</scope>
    <source>
        <strain evidence="2 3">AD002</strain>
    </source>
</reference>
<keyword evidence="1" id="KW-1133">Transmembrane helix</keyword>
<dbReference type="AlphaFoldDB" id="A0A433QS34"/>
<keyword evidence="3" id="KW-1185">Reference proteome</keyword>